<name>A0ABC8LDP9_ERUVS</name>
<reference evidence="1 2" key="1">
    <citation type="submission" date="2022-03" db="EMBL/GenBank/DDBJ databases">
        <authorList>
            <person name="Macdonald S."/>
            <person name="Ahmed S."/>
            <person name="Newling K."/>
        </authorList>
    </citation>
    <scope>NUCLEOTIDE SEQUENCE [LARGE SCALE GENOMIC DNA]</scope>
</reference>
<proteinExistence type="predicted"/>
<accession>A0ABC8LDP9</accession>
<dbReference type="EMBL" id="CAKOAT010517376">
    <property type="protein sequence ID" value="CAH8381644.1"/>
    <property type="molecule type" value="Genomic_DNA"/>
</dbReference>
<protein>
    <submittedName>
        <fullName evidence="1">Uncharacterized protein</fullName>
    </submittedName>
</protein>
<evidence type="ECO:0000313" key="2">
    <source>
        <dbReference type="Proteomes" id="UP001642260"/>
    </source>
</evidence>
<gene>
    <name evidence="1" type="ORF">ERUC_LOCUS34127</name>
</gene>
<organism evidence="1 2">
    <name type="scientific">Eruca vesicaria subsp. sativa</name>
    <name type="common">Garden rocket</name>
    <name type="synonym">Eruca sativa</name>
    <dbReference type="NCBI Taxonomy" id="29727"/>
    <lineage>
        <taxon>Eukaryota</taxon>
        <taxon>Viridiplantae</taxon>
        <taxon>Streptophyta</taxon>
        <taxon>Embryophyta</taxon>
        <taxon>Tracheophyta</taxon>
        <taxon>Spermatophyta</taxon>
        <taxon>Magnoliopsida</taxon>
        <taxon>eudicotyledons</taxon>
        <taxon>Gunneridae</taxon>
        <taxon>Pentapetalae</taxon>
        <taxon>rosids</taxon>
        <taxon>malvids</taxon>
        <taxon>Brassicales</taxon>
        <taxon>Brassicaceae</taxon>
        <taxon>Brassiceae</taxon>
        <taxon>Eruca</taxon>
    </lineage>
</organism>
<dbReference type="Proteomes" id="UP001642260">
    <property type="component" value="Unassembled WGS sequence"/>
</dbReference>
<keyword evidence="2" id="KW-1185">Reference proteome</keyword>
<comment type="caution">
    <text evidence="1">The sequence shown here is derived from an EMBL/GenBank/DDBJ whole genome shotgun (WGS) entry which is preliminary data.</text>
</comment>
<sequence length="65" mass="7556">MCELDEQIHNHTLAEEYLPPFLDEVYPLGKPDTGCRVYFGRLAAKAFVIYNKREGTSFEFVEVEK</sequence>
<dbReference type="AlphaFoldDB" id="A0ABC8LDP9"/>
<evidence type="ECO:0000313" key="1">
    <source>
        <dbReference type="EMBL" id="CAH8381644.1"/>
    </source>
</evidence>